<evidence type="ECO:0000313" key="2">
    <source>
        <dbReference type="EMBL" id="KEH38063.1"/>
    </source>
</evidence>
<reference evidence="2 4" key="2">
    <citation type="journal article" date="2014" name="BMC Genomics">
        <title>An improved genome release (version Mt4.0) for the model legume Medicago truncatula.</title>
        <authorList>
            <person name="Tang H."/>
            <person name="Krishnakumar V."/>
            <person name="Bidwell S."/>
            <person name="Rosen B."/>
            <person name="Chan A."/>
            <person name="Zhou S."/>
            <person name="Gentzbittel L."/>
            <person name="Childs K.L."/>
            <person name="Yandell M."/>
            <person name="Gundlach H."/>
            <person name="Mayer K.F."/>
            <person name="Schwartz D.C."/>
            <person name="Town C.D."/>
        </authorList>
    </citation>
    <scope>GENOME REANNOTATION</scope>
    <source>
        <strain evidence="2">A17</strain>
        <strain evidence="3 4">cv. Jemalong A17</strain>
    </source>
</reference>
<evidence type="ECO:0000313" key="3">
    <source>
        <dbReference type="EnsemblPlants" id="KEH38063"/>
    </source>
</evidence>
<reference evidence="3" key="3">
    <citation type="submission" date="2015-04" db="UniProtKB">
        <authorList>
            <consortium name="EnsemblPlants"/>
        </authorList>
    </citation>
    <scope>IDENTIFICATION</scope>
    <source>
        <strain evidence="3">cv. Jemalong A17</strain>
    </source>
</reference>
<feature type="transmembrane region" description="Helical" evidence="1">
    <location>
        <begin position="23"/>
        <end position="49"/>
    </location>
</feature>
<gene>
    <name evidence="2" type="ordered locus">MTR_2g460550</name>
</gene>
<keyword evidence="1" id="KW-1133">Transmembrane helix</keyword>
<keyword evidence="1 2" id="KW-0812">Transmembrane</keyword>
<dbReference type="HOGENOM" id="CLU_2834941_0_0_1"/>
<evidence type="ECO:0000313" key="4">
    <source>
        <dbReference type="Proteomes" id="UP000002051"/>
    </source>
</evidence>
<dbReference type="AlphaFoldDB" id="A0A072V9K2"/>
<dbReference type="EMBL" id="CM001218">
    <property type="protein sequence ID" value="KEH38063.1"/>
    <property type="molecule type" value="Genomic_DNA"/>
</dbReference>
<keyword evidence="1" id="KW-0472">Membrane</keyword>
<organism evidence="2 4">
    <name type="scientific">Medicago truncatula</name>
    <name type="common">Barrel medic</name>
    <name type="synonym">Medicago tribuloides</name>
    <dbReference type="NCBI Taxonomy" id="3880"/>
    <lineage>
        <taxon>Eukaryota</taxon>
        <taxon>Viridiplantae</taxon>
        <taxon>Streptophyta</taxon>
        <taxon>Embryophyta</taxon>
        <taxon>Tracheophyta</taxon>
        <taxon>Spermatophyta</taxon>
        <taxon>Magnoliopsida</taxon>
        <taxon>eudicotyledons</taxon>
        <taxon>Gunneridae</taxon>
        <taxon>Pentapetalae</taxon>
        <taxon>rosids</taxon>
        <taxon>fabids</taxon>
        <taxon>Fabales</taxon>
        <taxon>Fabaceae</taxon>
        <taxon>Papilionoideae</taxon>
        <taxon>50 kb inversion clade</taxon>
        <taxon>NPAAA clade</taxon>
        <taxon>Hologalegina</taxon>
        <taxon>IRL clade</taxon>
        <taxon>Trifolieae</taxon>
        <taxon>Medicago</taxon>
    </lineage>
</organism>
<accession>A0A072V9K2</accession>
<evidence type="ECO:0000256" key="1">
    <source>
        <dbReference type="SAM" id="Phobius"/>
    </source>
</evidence>
<sequence>MVAALFLTNSAFAAFSGVLRSCFSVVVFLLLCIFVFLLLCVGVFSFYLCKQGINEDVEKDDIDEEF</sequence>
<reference evidence="2 4" key="1">
    <citation type="journal article" date="2011" name="Nature">
        <title>The Medicago genome provides insight into the evolution of rhizobial symbioses.</title>
        <authorList>
            <person name="Young N.D."/>
            <person name="Debelle F."/>
            <person name="Oldroyd G.E."/>
            <person name="Geurts R."/>
            <person name="Cannon S.B."/>
            <person name="Udvardi M.K."/>
            <person name="Benedito V.A."/>
            <person name="Mayer K.F."/>
            <person name="Gouzy J."/>
            <person name="Schoof H."/>
            <person name="Van de Peer Y."/>
            <person name="Proost S."/>
            <person name="Cook D.R."/>
            <person name="Meyers B.C."/>
            <person name="Spannagl M."/>
            <person name="Cheung F."/>
            <person name="De Mita S."/>
            <person name="Krishnakumar V."/>
            <person name="Gundlach H."/>
            <person name="Zhou S."/>
            <person name="Mudge J."/>
            <person name="Bharti A.K."/>
            <person name="Murray J.D."/>
            <person name="Naoumkina M.A."/>
            <person name="Rosen B."/>
            <person name="Silverstein K.A."/>
            <person name="Tang H."/>
            <person name="Rombauts S."/>
            <person name="Zhao P.X."/>
            <person name="Zhou P."/>
            <person name="Barbe V."/>
            <person name="Bardou P."/>
            <person name="Bechner M."/>
            <person name="Bellec A."/>
            <person name="Berger A."/>
            <person name="Berges H."/>
            <person name="Bidwell S."/>
            <person name="Bisseling T."/>
            <person name="Choisne N."/>
            <person name="Couloux A."/>
            <person name="Denny R."/>
            <person name="Deshpande S."/>
            <person name="Dai X."/>
            <person name="Doyle J.J."/>
            <person name="Dudez A.M."/>
            <person name="Farmer A.D."/>
            <person name="Fouteau S."/>
            <person name="Franken C."/>
            <person name="Gibelin C."/>
            <person name="Gish J."/>
            <person name="Goldstein S."/>
            <person name="Gonzalez A.J."/>
            <person name="Green P.J."/>
            <person name="Hallab A."/>
            <person name="Hartog M."/>
            <person name="Hua A."/>
            <person name="Humphray S.J."/>
            <person name="Jeong D.H."/>
            <person name="Jing Y."/>
            <person name="Jocker A."/>
            <person name="Kenton S.M."/>
            <person name="Kim D.J."/>
            <person name="Klee K."/>
            <person name="Lai H."/>
            <person name="Lang C."/>
            <person name="Lin S."/>
            <person name="Macmil S.L."/>
            <person name="Magdelenat G."/>
            <person name="Matthews L."/>
            <person name="McCorrison J."/>
            <person name="Monaghan E.L."/>
            <person name="Mun J.H."/>
            <person name="Najar F.Z."/>
            <person name="Nicholson C."/>
            <person name="Noirot C."/>
            <person name="O'Bleness M."/>
            <person name="Paule C.R."/>
            <person name="Poulain J."/>
            <person name="Prion F."/>
            <person name="Qin B."/>
            <person name="Qu C."/>
            <person name="Retzel E.F."/>
            <person name="Riddle C."/>
            <person name="Sallet E."/>
            <person name="Samain S."/>
            <person name="Samson N."/>
            <person name="Sanders I."/>
            <person name="Saurat O."/>
            <person name="Scarpelli C."/>
            <person name="Schiex T."/>
            <person name="Segurens B."/>
            <person name="Severin A.J."/>
            <person name="Sherrier D.J."/>
            <person name="Shi R."/>
            <person name="Sims S."/>
            <person name="Singer S.R."/>
            <person name="Sinharoy S."/>
            <person name="Sterck L."/>
            <person name="Viollet A."/>
            <person name="Wang B.B."/>
            <person name="Wang K."/>
            <person name="Wang M."/>
            <person name="Wang X."/>
            <person name="Warfsmann J."/>
            <person name="Weissenbach J."/>
            <person name="White D.D."/>
            <person name="White J.D."/>
            <person name="Wiley G.B."/>
            <person name="Wincker P."/>
            <person name="Xing Y."/>
            <person name="Yang L."/>
            <person name="Yao Z."/>
            <person name="Ying F."/>
            <person name="Zhai J."/>
            <person name="Zhou L."/>
            <person name="Zuber A."/>
            <person name="Denarie J."/>
            <person name="Dixon R.A."/>
            <person name="May G.D."/>
            <person name="Schwartz D.C."/>
            <person name="Rogers J."/>
            <person name="Quetier F."/>
            <person name="Town C.D."/>
            <person name="Roe B.A."/>
        </authorList>
    </citation>
    <scope>NUCLEOTIDE SEQUENCE [LARGE SCALE GENOMIC DNA]</scope>
    <source>
        <strain evidence="2">A17</strain>
        <strain evidence="3 4">cv. Jemalong A17</strain>
    </source>
</reference>
<dbReference type="EnsemblPlants" id="KEH38063">
    <property type="protein sequence ID" value="KEH38063"/>
    <property type="gene ID" value="MTR_2g460550"/>
</dbReference>
<dbReference type="Proteomes" id="UP000002051">
    <property type="component" value="Chromosome 2"/>
</dbReference>
<protein>
    <submittedName>
        <fullName evidence="2">Transmembrane protein, putative</fullName>
    </submittedName>
</protein>
<name>A0A072V9K2_MEDTR</name>
<proteinExistence type="predicted"/>
<keyword evidence="4" id="KW-1185">Reference proteome</keyword>